<organism evidence="1 2">
    <name type="scientific">Acetobacter malorum</name>
    <dbReference type="NCBI Taxonomy" id="178901"/>
    <lineage>
        <taxon>Bacteria</taxon>
        <taxon>Pseudomonadati</taxon>
        <taxon>Pseudomonadota</taxon>
        <taxon>Alphaproteobacteria</taxon>
        <taxon>Acetobacterales</taxon>
        <taxon>Acetobacteraceae</taxon>
        <taxon>Acetobacter</taxon>
    </lineage>
</organism>
<gene>
    <name evidence="1" type="ORF">Amal_03158</name>
</gene>
<dbReference type="AlphaFoldDB" id="A0A177G7U3"/>
<dbReference type="EMBL" id="LVHD01000028">
    <property type="protein sequence ID" value="OAG75657.1"/>
    <property type="molecule type" value="Genomic_DNA"/>
</dbReference>
<protein>
    <submittedName>
        <fullName evidence="1">Uncharacterized protein</fullName>
    </submittedName>
</protein>
<name>A0A177G7U3_9PROT</name>
<comment type="caution">
    <text evidence="1">The sequence shown here is derived from an EMBL/GenBank/DDBJ whole genome shotgun (WGS) entry which is preliminary data.</text>
</comment>
<evidence type="ECO:0000313" key="1">
    <source>
        <dbReference type="EMBL" id="OAG75657.1"/>
    </source>
</evidence>
<accession>A0A177G7U3</accession>
<proteinExistence type="predicted"/>
<sequence length="103" mass="11703">MVLADGNHASGTCELANDHSPQWHRKRVLLIPHAVCRLLYSVEIGPRPDFSRLFYCRAIQTFVNYQGRHTQNIASNADVTMTAAEKLYLATKNKPHPMQNLRS</sequence>
<reference evidence="1 2" key="1">
    <citation type="submission" date="2016-03" db="EMBL/GenBank/DDBJ databases">
        <title>Draft genome sequence of Acetobacter malorum CECT 7742, a strain isolated from strawberry vinegar.</title>
        <authorList>
            <person name="Sainz F."/>
            <person name="Mas A."/>
            <person name="Torija M.J."/>
        </authorList>
    </citation>
    <scope>NUCLEOTIDE SEQUENCE [LARGE SCALE GENOMIC DNA]</scope>
    <source>
        <strain evidence="1 2">CECT 7742</strain>
    </source>
</reference>
<dbReference type="Proteomes" id="UP000077349">
    <property type="component" value="Unassembled WGS sequence"/>
</dbReference>
<evidence type="ECO:0000313" key="2">
    <source>
        <dbReference type="Proteomes" id="UP000077349"/>
    </source>
</evidence>